<keyword evidence="1" id="KW-0833">Ubl conjugation pathway</keyword>
<proteinExistence type="predicted"/>
<dbReference type="EMBL" id="BFEA01000581">
    <property type="protein sequence ID" value="GBG86816.1"/>
    <property type="molecule type" value="Genomic_DNA"/>
</dbReference>
<feature type="coiled-coil region" evidence="2">
    <location>
        <begin position="44"/>
        <end position="216"/>
    </location>
</feature>
<dbReference type="PANTHER" id="PTHR45647">
    <property type="entry name" value="OS02G0152300 PROTEIN"/>
    <property type="match status" value="1"/>
</dbReference>
<dbReference type="GO" id="GO:0004672">
    <property type="term" value="F:protein kinase activity"/>
    <property type="evidence" value="ECO:0007669"/>
    <property type="project" value="InterPro"/>
</dbReference>
<dbReference type="Pfam" id="PF07714">
    <property type="entry name" value="PK_Tyr_Ser-Thr"/>
    <property type="match status" value="1"/>
</dbReference>
<dbReference type="InterPro" id="IPR051348">
    <property type="entry name" value="U-box_ubiquitin_ligases"/>
</dbReference>
<reference evidence="4 5" key="1">
    <citation type="journal article" date="2018" name="Cell">
        <title>The Chara Genome: Secondary Complexity and Implications for Plant Terrestrialization.</title>
        <authorList>
            <person name="Nishiyama T."/>
            <person name="Sakayama H."/>
            <person name="Vries J.D."/>
            <person name="Buschmann H."/>
            <person name="Saint-Marcoux D."/>
            <person name="Ullrich K.K."/>
            <person name="Haas F.B."/>
            <person name="Vanderstraeten L."/>
            <person name="Becker D."/>
            <person name="Lang D."/>
            <person name="Vosolsobe S."/>
            <person name="Rombauts S."/>
            <person name="Wilhelmsson P.K.I."/>
            <person name="Janitza P."/>
            <person name="Kern R."/>
            <person name="Heyl A."/>
            <person name="Rumpler F."/>
            <person name="Villalobos L.I.A.C."/>
            <person name="Clay J.M."/>
            <person name="Skokan R."/>
            <person name="Toyoda A."/>
            <person name="Suzuki Y."/>
            <person name="Kagoshima H."/>
            <person name="Schijlen E."/>
            <person name="Tajeshwar N."/>
            <person name="Catarino B."/>
            <person name="Hetherington A.J."/>
            <person name="Saltykova A."/>
            <person name="Bonnot C."/>
            <person name="Breuninger H."/>
            <person name="Symeonidi A."/>
            <person name="Radhakrishnan G.V."/>
            <person name="Van Nieuwerburgh F."/>
            <person name="Deforce D."/>
            <person name="Chang C."/>
            <person name="Karol K.G."/>
            <person name="Hedrich R."/>
            <person name="Ulvskov P."/>
            <person name="Glockner G."/>
            <person name="Delwiche C.F."/>
            <person name="Petrasek J."/>
            <person name="Van de Peer Y."/>
            <person name="Friml J."/>
            <person name="Beilby M."/>
            <person name="Dolan L."/>
            <person name="Kohara Y."/>
            <person name="Sugano S."/>
            <person name="Fujiyama A."/>
            <person name="Delaux P.-M."/>
            <person name="Quint M."/>
            <person name="TheiBen G."/>
            <person name="Hagemann M."/>
            <person name="Harholt J."/>
            <person name="Dunand C."/>
            <person name="Zachgo S."/>
            <person name="Langdale J."/>
            <person name="Maumus F."/>
            <person name="Straeten D.V.D."/>
            <person name="Gould S.B."/>
            <person name="Rensing S.A."/>
        </authorList>
    </citation>
    <scope>NUCLEOTIDE SEQUENCE [LARGE SCALE GENOMIC DNA]</scope>
    <source>
        <strain evidence="4 5">S276</strain>
    </source>
</reference>
<evidence type="ECO:0000256" key="2">
    <source>
        <dbReference type="SAM" id="Coils"/>
    </source>
</evidence>
<evidence type="ECO:0000256" key="1">
    <source>
        <dbReference type="ARBA" id="ARBA00022786"/>
    </source>
</evidence>
<dbReference type="InterPro" id="IPR011009">
    <property type="entry name" value="Kinase-like_dom_sf"/>
</dbReference>
<comment type="caution">
    <text evidence="4">The sequence shown here is derived from an EMBL/GenBank/DDBJ whole genome shotgun (WGS) entry which is preliminary data.</text>
</comment>
<dbReference type="Proteomes" id="UP000265515">
    <property type="component" value="Unassembled WGS sequence"/>
</dbReference>
<dbReference type="SUPFAM" id="SSF56112">
    <property type="entry name" value="Protein kinase-like (PK-like)"/>
    <property type="match status" value="1"/>
</dbReference>
<accession>A0A388LWX6</accession>
<protein>
    <recommendedName>
        <fullName evidence="3">Serine-threonine/tyrosine-protein kinase catalytic domain-containing protein</fullName>
    </recommendedName>
</protein>
<dbReference type="Gene3D" id="1.10.510.10">
    <property type="entry name" value="Transferase(Phosphotransferase) domain 1"/>
    <property type="match status" value="1"/>
</dbReference>
<gene>
    <name evidence="4" type="ORF">CBR_g42099</name>
</gene>
<evidence type="ECO:0000313" key="5">
    <source>
        <dbReference type="Proteomes" id="UP000265515"/>
    </source>
</evidence>
<organism evidence="4 5">
    <name type="scientific">Chara braunii</name>
    <name type="common">Braun's stonewort</name>
    <dbReference type="NCBI Taxonomy" id="69332"/>
    <lineage>
        <taxon>Eukaryota</taxon>
        <taxon>Viridiplantae</taxon>
        <taxon>Streptophyta</taxon>
        <taxon>Charophyceae</taxon>
        <taxon>Charales</taxon>
        <taxon>Characeae</taxon>
        <taxon>Chara</taxon>
    </lineage>
</organism>
<keyword evidence="5" id="KW-1185">Reference proteome</keyword>
<dbReference type="AlphaFoldDB" id="A0A388LWX6"/>
<sequence>MLVLPPSQGEFRFFTIRDPEKEYSPWKGVDRLALQVEERDAPKIKELEAELKAVRVERKEVKEGFEKERETHAQRINELETELSKLRMERQALQERFERLQSEHDRQKGVHLEKVKQLETRLSTVTGERQVMEERFAKERQAYTRRIKKLETELSSMGMVRDRERLERLKSDHEMAMSSESVNQLEDEISNLSAEKETLKERFEKARVSIQELECRLEIQGGTDSTEDDGAPGMPSSLRADIQYLAPEFCRTGVFTQQTDVYAFGITILEILTGKFKNALGIMEDAAEDAATFASILDPNAGAWDMDLAMEAAQVGLRCASLNKRSRPSMLTGEGAILPALESIASKVELADSMEPL</sequence>
<keyword evidence="2" id="KW-0175">Coiled coil</keyword>
<evidence type="ECO:0000313" key="4">
    <source>
        <dbReference type="EMBL" id="GBG86816.1"/>
    </source>
</evidence>
<name>A0A388LWX6_CHABU</name>
<dbReference type="InterPro" id="IPR001245">
    <property type="entry name" value="Ser-Thr/Tyr_kinase_cat_dom"/>
</dbReference>
<evidence type="ECO:0000259" key="3">
    <source>
        <dbReference type="Pfam" id="PF07714"/>
    </source>
</evidence>
<dbReference type="OrthoDB" id="688481at2759"/>
<feature type="domain" description="Serine-threonine/tyrosine-protein kinase catalytic" evidence="3">
    <location>
        <begin position="237"/>
        <end position="330"/>
    </location>
</feature>
<dbReference type="Gramene" id="GBG86816">
    <property type="protein sequence ID" value="GBG86816"/>
    <property type="gene ID" value="CBR_g42099"/>
</dbReference>
<dbReference type="PANTHER" id="PTHR45647:SF139">
    <property type="entry name" value="OS02G0152300 PROTEIN"/>
    <property type="match status" value="1"/>
</dbReference>